<feature type="transmembrane region" description="Helical" evidence="1">
    <location>
        <begin position="20"/>
        <end position="43"/>
    </location>
</feature>
<dbReference type="EMBL" id="VIRV01000003">
    <property type="protein sequence ID" value="MBY0758290.1"/>
    <property type="molecule type" value="Genomic_DNA"/>
</dbReference>
<reference evidence="3 4" key="1">
    <citation type="journal article" date="2020" name="New Microbes New Infect">
        <title>Sellimonas caecigallum sp. nov., description and genome sequence of a new member of the Sellimonas genus isolated from the cecum of feral chicken.</title>
        <authorList>
            <person name="Wongkuna S."/>
            <person name="Ghimire S."/>
            <person name="Antony L."/>
            <person name="Chankhamhaengdecha S."/>
            <person name="Janvilisri T."/>
            <person name="Scaria J."/>
        </authorList>
    </citation>
    <scope>NUCLEOTIDE SEQUENCE [LARGE SCALE GENOMIC DNA]</scope>
    <source>
        <strain evidence="3 4">SW451</strain>
    </source>
</reference>
<dbReference type="InterPro" id="IPR001107">
    <property type="entry name" value="Band_7"/>
</dbReference>
<dbReference type="PANTHER" id="PTHR43446">
    <property type="entry name" value="MEMBRANE PROTEIN-RELATED"/>
    <property type="match status" value="1"/>
</dbReference>
<proteinExistence type="predicted"/>
<dbReference type="RefSeq" id="WP_221919461.1">
    <property type="nucleotide sequence ID" value="NZ_CP173660.1"/>
</dbReference>
<dbReference type="PANTHER" id="PTHR43446:SF1">
    <property type="entry name" value="BAND 7 DOMAIN-CONTAINING PROTEIN"/>
    <property type="match status" value="1"/>
</dbReference>
<comment type="caution">
    <text evidence="3">The sequence shown here is derived from an EMBL/GenBank/DDBJ whole genome shotgun (WGS) entry which is preliminary data.</text>
</comment>
<accession>A0ABS7L5H6</accession>
<evidence type="ECO:0000256" key="1">
    <source>
        <dbReference type="SAM" id="Phobius"/>
    </source>
</evidence>
<dbReference type="SMART" id="SM00244">
    <property type="entry name" value="PHB"/>
    <property type="match status" value="1"/>
</dbReference>
<evidence type="ECO:0000259" key="2">
    <source>
        <dbReference type="SMART" id="SM00244"/>
    </source>
</evidence>
<gene>
    <name evidence="3" type="ORF">FLB61_04145</name>
</gene>
<keyword evidence="1" id="KW-1133">Transmembrane helix</keyword>
<name>A0ABS7L5H6_9FIRM</name>
<feature type="domain" description="Band 7" evidence="2">
    <location>
        <begin position="73"/>
        <end position="261"/>
    </location>
</feature>
<keyword evidence="1" id="KW-0812">Transmembrane</keyword>
<dbReference type="Proteomes" id="UP000779049">
    <property type="component" value="Unassembled WGS sequence"/>
</dbReference>
<protein>
    <submittedName>
        <fullName evidence="3">SPFH domain-containing protein</fullName>
    </submittedName>
</protein>
<dbReference type="Gene3D" id="3.30.479.30">
    <property type="entry name" value="Band 7 domain"/>
    <property type="match status" value="1"/>
</dbReference>
<dbReference type="CDD" id="cd03402">
    <property type="entry name" value="SPFH_like_u2"/>
    <property type="match status" value="1"/>
</dbReference>
<keyword evidence="1" id="KW-0472">Membrane</keyword>
<evidence type="ECO:0000313" key="4">
    <source>
        <dbReference type="Proteomes" id="UP000779049"/>
    </source>
</evidence>
<feature type="transmembrane region" description="Helical" evidence="1">
    <location>
        <begin position="55"/>
        <end position="78"/>
    </location>
</feature>
<dbReference type="Pfam" id="PF01145">
    <property type="entry name" value="Band_7"/>
    <property type="match status" value="1"/>
</dbReference>
<dbReference type="SUPFAM" id="SSF117892">
    <property type="entry name" value="Band 7/SPFH domain"/>
    <property type="match status" value="1"/>
</dbReference>
<sequence>MENSQNVTLEERILHAKNGFVMLFFFLLITAAGIAACIAGPVLSESGMLSDRAAVAIFSVGMLIVIAAIIGLCGLKVLNPNEAIVLALFGKYYGTIKKSGFFWVNPFCTAINPVRKSSITVGSGGHTSVSTGVKKISLKTMTLDNAKQKVNDELGNPVEIGAVVIWKVINPTQAVINVENYKNYLSIQCDAIIRNTARKYPYDVNEGEDEKSLRGSSQEIAHIMSLELQEKVENAGIQILDVRITHLAYAPEIASAMLQRQQAAAIIDARQKIVEGAVGMVEMALDKLNENDIVELDEERKAAMVSNLLVVLCGNKDAQPIVNSGTLY</sequence>
<dbReference type="InterPro" id="IPR036013">
    <property type="entry name" value="Band_7/SPFH_dom_sf"/>
</dbReference>
<keyword evidence="4" id="KW-1185">Reference proteome</keyword>
<evidence type="ECO:0000313" key="3">
    <source>
        <dbReference type="EMBL" id="MBY0758290.1"/>
    </source>
</evidence>
<organism evidence="3 4">
    <name type="scientific">Sellimonas caecigallum</name>
    <dbReference type="NCBI Taxonomy" id="2592333"/>
    <lineage>
        <taxon>Bacteria</taxon>
        <taxon>Bacillati</taxon>
        <taxon>Bacillota</taxon>
        <taxon>Clostridia</taxon>
        <taxon>Lachnospirales</taxon>
        <taxon>Lachnospiraceae</taxon>
        <taxon>Sellimonas</taxon>
    </lineage>
</organism>